<accession>A0ACC2ZRK1</accession>
<protein>
    <submittedName>
        <fullName evidence="1">Uncharacterized protein</fullName>
    </submittedName>
</protein>
<keyword evidence="2" id="KW-1185">Reference proteome</keyword>
<name>A0ACC2ZRK1_9EURO</name>
<reference evidence="1" key="1">
    <citation type="submission" date="2022-10" db="EMBL/GenBank/DDBJ databases">
        <title>Culturing micro-colonial fungi from biological soil crusts in the Mojave desert and describing Neophaeococcomyces mojavensis, and introducing the new genera and species Taxawa tesnikishii.</title>
        <authorList>
            <person name="Kurbessoian T."/>
            <person name="Stajich J.E."/>
        </authorList>
    </citation>
    <scope>NUCLEOTIDE SEQUENCE</scope>
    <source>
        <strain evidence="1">JES_112</strain>
    </source>
</reference>
<evidence type="ECO:0000313" key="2">
    <source>
        <dbReference type="Proteomes" id="UP001172386"/>
    </source>
</evidence>
<dbReference type="Proteomes" id="UP001172386">
    <property type="component" value="Unassembled WGS sequence"/>
</dbReference>
<evidence type="ECO:0000313" key="1">
    <source>
        <dbReference type="EMBL" id="KAJ9650099.1"/>
    </source>
</evidence>
<sequence length="279" mass="31312">MEGYAKLADLFAHFPETTCFRKFSQLNIERLLINQAEIAHLELEIKTLRKNEPLGCARSWRETQAANVNDFAGQKREKFRLLNEKMRAYHEDLLRLAQLSSLLPPSKMGVENLSGWLSQFYGNEGLLKGAEGKHWRSDYVSDLASVAPQPDKLDRVFMTLIAPLWHQVYGRLRKPNADIEKGSGGGGGLWWYAPIHFIRVADVFCVIMSAAIPSLSILALYFVDSLKYRFIMIAFFTLVFAAVVLLGFSCGRANTFAATVAFAAVQVVFVQSVSTIQPT</sequence>
<comment type="caution">
    <text evidence="1">The sequence shown here is derived from an EMBL/GenBank/DDBJ whole genome shotgun (WGS) entry which is preliminary data.</text>
</comment>
<gene>
    <name evidence="1" type="ORF">H2198_010589</name>
</gene>
<dbReference type="EMBL" id="JAPDRQ010000386">
    <property type="protein sequence ID" value="KAJ9650099.1"/>
    <property type="molecule type" value="Genomic_DNA"/>
</dbReference>
<proteinExistence type="predicted"/>
<organism evidence="1 2">
    <name type="scientific">Neophaeococcomyces mojaviensis</name>
    <dbReference type="NCBI Taxonomy" id="3383035"/>
    <lineage>
        <taxon>Eukaryota</taxon>
        <taxon>Fungi</taxon>
        <taxon>Dikarya</taxon>
        <taxon>Ascomycota</taxon>
        <taxon>Pezizomycotina</taxon>
        <taxon>Eurotiomycetes</taxon>
        <taxon>Chaetothyriomycetidae</taxon>
        <taxon>Chaetothyriales</taxon>
        <taxon>Chaetothyriales incertae sedis</taxon>
        <taxon>Neophaeococcomyces</taxon>
    </lineage>
</organism>